<dbReference type="PANTHER" id="PTHR11748:SF114">
    <property type="entry name" value="ARYL-ALCOHOL OXIDASE VANILLYL-ALCOHOL OXIDASE (AFU_ORTHOLOGUE AFUA_3G09500)-RELATED"/>
    <property type="match status" value="1"/>
</dbReference>
<organism evidence="7 8">
    <name type="scientific">Beauveria bassiana D1-5</name>
    <dbReference type="NCBI Taxonomy" id="1245745"/>
    <lineage>
        <taxon>Eukaryota</taxon>
        <taxon>Fungi</taxon>
        <taxon>Dikarya</taxon>
        <taxon>Ascomycota</taxon>
        <taxon>Pezizomycotina</taxon>
        <taxon>Sordariomycetes</taxon>
        <taxon>Hypocreomycetidae</taxon>
        <taxon>Hypocreales</taxon>
        <taxon>Cordycipitaceae</taxon>
        <taxon>Beauveria</taxon>
    </lineage>
</organism>
<comment type="caution">
    <text evidence="7">The sequence shown here is derived from an EMBL/GenBank/DDBJ whole genome shotgun (WGS) entry which is preliminary data.</text>
</comment>
<keyword evidence="4" id="KW-0560">Oxidoreductase</keyword>
<feature type="region of interest" description="Disordered" evidence="5">
    <location>
        <begin position="1"/>
        <end position="24"/>
    </location>
</feature>
<dbReference type="Pfam" id="PF02913">
    <property type="entry name" value="FAD-oxidase_C"/>
    <property type="match status" value="1"/>
</dbReference>
<feature type="domain" description="FAD-binding PCMH-type" evidence="6">
    <location>
        <begin position="78"/>
        <end position="281"/>
    </location>
</feature>
<dbReference type="Proteomes" id="UP000030106">
    <property type="component" value="Unassembled WGS sequence"/>
</dbReference>
<sequence>MSNTSGTQLGGPASPSHPEPILLPPSTSSAKFHKFLRRASAIVGDENVVVVASQDQLQQQDYMDRSKVHDMFNILEKKTFLHSCTVAPKDVAGVQDIMRLANEMELPVWPFSMGRNLGYGGAAPRVSGSIGLDMGKHMNKVLKVDADSAYALVEPGVSFFDLHQYLVDHGLRDKVWADCPDLGGGSVIGNTIERGIGYTPYGDHWMMHCGLEVVLPDGSLIRTGMGALPNPKADKNAPPHEQEPNECWQLFNYGFGPHLDGIFSQSNMGIVTKMGVWLMPNPGGSQTYMITFPRDDDLNRIIEIMRPLRVSMVLQNVPKLDNILVSAAMEGTRSSYTSSEELLTDAELDAIAEKLGLGRWNFYGCIYGPPEVREILWKVIKGAFSQISGAQFYFPEDRPHDKALQTRKNTFVGIPSITELDWVSWLPNGGHLFFAPIAKLTGDDAEAQYELTRRRSEEFGFDFLGAFLVGVREIHHIVCIIFDREDPEMRTRAHKLIKLLIQEAADRGWGEYRAHLALMDQVAGTYNFNNGAHMKLSEKIKDALDPKGILSPGKNGVWPTAYKQYNKQVPNDE</sequence>
<dbReference type="PROSITE" id="PS51387">
    <property type="entry name" value="FAD_PCMH"/>
    <property type="match status" value="1"/>
</dbReference>
<proteinExistence type="predicted"/>
<dbReference type="InterPro" id="IPR016166">
    <property type="entry name" value="FAD-bd_PCMH"/>
</dbReference>
<dbReference type="InterPro" id="IPR004113">
    <property type="entry name" value="FAD-bd_oxidored_4_C"/>
</dbReference>
<evidence type="ECO:0000259" key="6">
    <source>
        <dbReference type="PROSITE" id="PS51387"/>
    </source>
</evidence>
<dbReference type="InterPro" id="IPR016170">
    <property type="entry name" value="Cytok_DH_C_sf"/>
</dbReference>
<dbReference type="GO" id="GO:0071949">
    <property type="term" value="F:FAD binding"/>
    <property type="evidence" value="ECO:0007669"/>
    <property type="project" value="InterPro"/>
</dbReference>
<comment type="cofactor">
    <cofactor evidence="1">
        <name>FAD</name>
        <dbReference type="ChEBI" id="CHEBI:57692"/>
    </cofactor>
</comment>
<dbReference type="eggNOG" id="KOG1231">
    <property type="taxonomic scope" value="Eukaryota"/>
</dbReference>
<dbReference type="EMBL" id="ANFO01000167">
    <property type="protein sequence ID" value="KGQ11848.1"/>
    <property type="molecule type" value="Genomic_DNA"/>
</dbReference>
<dbReference type="Gene3D" id="3.30.43.10">
    <property type="entry name" value="Uridine Diphospho-n-acetylenolpyruvylglucosamine Reductase, domain 2"/>
    <property type="match status" value="1"/>
</dbReference>
<evidence type="ECO:0000313" key="7">
    <source>
        <dbReference type="EMBL" id="KGQ11848.1"/>
    </source>
</evidence>
<dbReference type="InterPro" id="IPR016167">
    <property type="entry name" value="FAD-bd_PCMH_sub1"/>
</dbReference>
<dbReference type="STRING" id="1245745.A0A0A2VW41"/>
<evidence type="ECO:0000256" key="2">
    <source>
        <dbReference type="ARBA" id="ARBA00022630"/>
    </source>
</evidence>
<dbReference type="SUPFAM" id="SSF56176">
    <property type="entry name" value="FAD-binding/transporter-associated domain-like"/>
    <property type="match status" value="1"/>
</dbReference>
<reference evidence="7 8" key="1">
    <citation type="submission" date="2012-10" db="EMBL/GenBank/DDBJ databases">
        <title>Genome sequencing and analysis of entomopathogenic fungi Beauveria bassiana D1-5.</title>
        <authorList>
            <person name="Li Q."/>
            <person name="Wang L."/>
            <person name="Zhang Z."/>
            <person name="Wang Q."/>
            <person name="Ren J."/>
            <person name="Wang M."/>
            <person name="Xu W."/>
            <person name="Wang J."/>
            <person name="Lu Y."/>
            <person name="Du Q."/>
            <person name="Sun Z."/>
        </authorList>
    </citation>
    <scope>NUCLEOTIDE SEQUENCE [LARGE SCALE GENOMIC DNA]</scope>
    <source>
        <strain evidence="7 8">D1-5</strain>
    </source>
</reference>
<dbReference type="HOGENOM" id="CLU_024402_0_1_1"/>
<dbReference type="GO" id="GO:1903457">
    <property type="term" value="P:lactate catabolic process"/>
    <property type="evidence" value="ECO:0007669"/>
    <property type="project" value="TreeGrafter"/>
</dbReference>
<dbReference type="InterPro" id="IPR006094">
    <property type="entry name" value="Oxid_FAD_bind_N"/>
</dbReference>
<gene>
    <name evidence="7" type="ORF">BBAD15_g2414</name>
</gene>
<evidence type="ECO:0000313" key="8">
    <source>
        <dbReference type="Proteomes" id="UP000030106"/>
    </source>
</evidence>
<dbReference type="Gene3D" id="3.30.465.10">
    <property type="match status" value="1"/>
</dbReference>
<dbReference type="InterPro" id="IPR016171">
    <property type="entry name" value="Vanillyl_alc_oxidase_C-sub2"/>
</dbReference>
<dbReference type="GO" id="GO:0008720">
    <property type="term" value="F:D-lactate dehydrogenase (NAD+) activity"/>
    <property type="evidence" value="ECO:0007669"/>
    <property type="project" value="TreeGrafter"/>
</dbReference>
<dbReference type="OrthoDB" id="5332616at2759"/>
<keyword evidence="3" id="KW-0274">FAD</keyword>
<dbReference type="Pfam" id="PF01565">
    <property type="entry name" value="FAD_binding_4"/>
    <property type="match status" value="1"/>
</dbReference>
<evidence type="ECO:0000256" key="1">
    <source>
        <dbReference type="ARBA" id="ARBA00001974"/>
    </source>
</evidence>
<dbReference type="SUPFAM" id="SSF55103">
    <property type="entry name" value="FAD-linked oxidases, C-terminal domain"/>
    <property type="match status" value="1"/>
</dbReference>
<dbReference type="GO" id="GO:0004458">
    <property type="term" value="F:D-lactate dehydrogenase (cytochrome) activity"/>
    <property type="evidence" value="ECO:0007669"/>
    <property type="project" value="TreeGrafter"/>
</dbReference>
<evidence type="ECO:0000256" key="5">
    <source>
        <dbReference type="SAM" id="MobiDB-lite"/>
    </source>
</evidence>
<dbReference type="GO" id="GO:0005739">
    <property type="term" value="C:mitochondrion"/>
    <property type="evidence" value="ECO:0007669"/>
    <property type="project" value="TreeGrafter"/>
</dbReference>
<dbReference type="Gene3D" id="1.10.45.10">
    <property type="entry name" value="Vanillyl-alcohol Oxidase, Chain A, domain 4"/>
    <property type="match status" value="1"/>
</dbReference>
<accession>A0A0A2VW41</accession>
<dbReference type="InterPro" id="IPR036318">
    <property type="entry name" value="FAD-bd_PCMH-like_sf"/>
</dbReference>
<evidence type="ECO:0000256" key="4">
    <source>
        <dbReference type="ARBA" id="ARBA00023002"/>
    </source>
</evidence>
<evidence type="ECO:0000256" key="3">
    <source>
        <dbReference type="ARBA" id="ARBA00022827"/>
    </source>
</evidence>
<dbReference type="InterPro" id="IPR016169">
    <property type="entry name" value="FAD-bd_PCMH_sub2"/>
</dbReference>
<dbReference type="PANTHER" id="PTHR11748">
    <property type="entry name" value="D-LACTATE DEHYDROGENASE"/>
    <property type="match status" value="1"/>
</dbReference>
<dbReference type="Gene3D" id="3.40.462.10">
    <property type="entry name" value="FAD-linked oxidases, C-terminal domain"/>
    <property type="match status" value="1"/>
</dbReference>
<dbReference type="InterPro" id="IPR016164">
    <property type="entry name" value="FAD-linked_Oxase-like_C"/>
</dbReference>
<keyword evidence="2" id="KW-0285">Flavoprotein</keyword>
<name>A0A0A2VW41_BEABA</name>
<protein>
    <submittedName>
        <fullName evidence="7">Vanillyl-alcohol oxidase</fullName>
    </submittedName>
</protein>
<dbReference type="AlphaFoldDB" id="A0A0A2VW41"/>